<name>A0AA37GVX8_9PEZI</name>
<dbReference type="Proteomes" id="UP001055172">
    <property type="component" value="Unassembled WGS sequence"/>
</dbReference>
<gene>
    <name evidence="2" type="ORF">ColLi_11146</name>
</gene>
<dbReference type="EMBL" id="BPPX01000032">
    <property type="protein sequence ID" value="GJC88308.1"/>
    <property type="molecule type" value="Genomic_DNA"/>
</dbReference>
<organism evidence="2 3">
    <name type="scientific">Colletotrichum liriopes</name>
    <dbReference type="NCBI Taxonomy" id="708192"/>
    <lineage>
        <taxon>Eukaryota</taxon>
        <taxon>Fungi</taxon>
        <taxon>Dikarya</taxon>
        <taxon>Ascomycota</taxon>
        <taxon>Pezizomycotina</taxon>
        <taxon>Sordariomycetes</taxon>
        <taxon>Hypocreomycetidae</taxon>
        <taxon>Glomerellales</taxon>
        <taxon>Glomerellaceae</taxon>
        <taxon>Colletotrichum</taxon>
        <taxon>Colletotrichum spaethianum species complex</taxon>
    </lineage>
</organism>
<comment type="caution">
    <text evidence="2">The sequence shown here is derived from an EMBL/GenBank/DDBJ whole genome shotgun (WGS) entry which is preliminary data.</text>
</comment>
<proteinExistence type="predicted"/>
<feature type="compositionally biased region" description="Basic and acidic residues" evidence="1">
    <location>
        <begin position="76"/>
        <end position="96"/>
    </location>
</feature>
<evidence type="ECO:0000313" key="2">
    <source>
        <dbReference type="EMBL" id="GJC88308.1"/>
    </source>
</evidence>
<feature type="region of interest" description="Disordered" evidence="1">
    <location>
        <begin position="76"/>
        <end position="105"/>
    </location>
</feature>
<accession>A0AA37GVX8</accession>
<dbReference type="AlphaFoldDB" id="A0AA37GVX8"/>
<keyword evidence="3" id="KW-1185">Reference proteome</keyword>
<protein>
    <submittedName>
        <fullName evidence="2">Uncharacterized protein</fullName>
    </submittedName>
</protein>
<evidence type="ECO:0000256" key="1">
    <source>
        <dbReference type="SAM" id="MobiDB-lite"/>
    </source>
</evidence>
<reference evidence="2 3" key="1">
    <citation type="submission" date="2021-07" db="EMBL/GenBank/DDBJ databases">
        <title>Genome data of Colletotrichum spaethianum.</title>
        <authorList>
            <person name="Utami Y.D."/>
            <person name="Hiruma K."/>
        </authorList>
    </citation>
    <scope>NUCLEOTIDE SEQUENCE [LARGE SCALE GENOMIC DNA]</scope>
    <source>
        <strain evidence="2 3">MAFF 242679</strain>
    </source>
</reference>
<sequence length="361" mass="39289">MDESAGLLALVLGESTMVPRKINGIEIEESDDLQYRNAEKISAWQANLSNIMGHFSTVGNFLGIVSIVLAQNGKERSDKNADAEKSEDENGKRTDNDSTSIATPPLSSSEHIIRLDKFRHLSLFADSNGLVRSHLVPLLAKGTFMGLKTLVAECHDRDALVKWIGAAAPVLHSLVIAFNVPDTPGAAFFALSTTPQIRKRLNVIFFLTGIDIDVSKVTSLRNLGVSIAHYPESKHALADTVATVLSAPPSLEHIFLNIGATAIESEKQLDSESLQWAALNVVLARLPQLRRITIIIVFDSCIRTFVGMKGGGGGFVEKWENDALTYIKTRLPGYHAKGLLEVKSVFDSWTSGALADYPLLE</sequence>
<evidence type="ECO:0000313" key="3">
    <source>
        <dbReference type="Proteomes" id="UP001055172"/>
    </source>
</evidence>